<evidence type="ECO:0000313" key="2">
    <source>
        <dbReference type="EMBL" id="MDR6531273.1"/>
    </source>
</evidence>
<dbReference type="Gene3D" id="3.30.40.10">
    <property type="entry name" value="Zinc/RING finger domain, C3HC4 (zinc finger)"/>
    <property type="match status" value="1"/>
</dbReference>
<protein>
    <recommendedName>
        <fullName evidence="1">UBP-type domain-containing protein</fullName>
    </recommendedName>
</protein>
<proteinExistence type="predicted"/>
<accession>A0ABU1MYL6</accession>
<dbReference type="Proteomes" id="UP001262754">
    <property type="component" value="Unassembled WGS sequence"/>
</dbReference>
<name>A0ABU1MYL6_9CAUL</name>
<reference evidence="2 3" key="1">
    <citation type="submission" date="2023-07" db="EMBL/GenBank/DDBJ databases">
        <title>Sorghum-associated microbial communities from plants grown in Nebraska, USA.</title>
        <authorList>
            <person name="Schachtman D."/>
        </authorList>
    </citation>
    <scope>NUCLEOTIDE SEQUENCE [LARGE SCALE GENOMIC DNA]</scope>
    <source>
        <strain evidence="2 3">DS2154</strain>
    </source>
</reference>
<organism evidence="2 3">
    <name type="scientific">Caulobacter rhizosphaerae</name>
    <dbReference type="NCBI Taxonomy" id="2010972"/>
    <lineage>
        <taxon>Bacteria</taxon>
        <taxon>Pseudomonadati</taxon>
        <taxon>Pseudomonadota</taxon>
        <taxon>Alphaproteobacteria</taxon>
        <taxon>Caulobacterales</taxon>
        <taxon>Caulobacteraceae</taxon>
        <taxon>Caulobacter</taxon>
    </lineage>
</organism>
<evidence type="ECO:0000313" key="3">
    <source>
        <dbReference type="Proteomes" id="UP001262754"/>
    </source>
</evidence>
<dbReference type="InterPro" id="IPR001607">
    <property type="entry name" value="Znf_UBP"/>
</dbReference>
<sequence>MALKCTHLDQIQDVTPGTAGCEECLKTGDSWLHLRLCRTCGHVGCCDQSKNKHATKHFKATAHPIIEGYDPPEGWGWCYVDEEFFEFDAPTPHPGPIPRFY</sequence>
<gene>
    <name evidence="2" type="ORF">J2800_002015</name>
</gene>
<feature type="domain" description="UBP-type" evidence="1">
    <location>
        <begin position="3"/>
        <end position="101"/>
    </location>
</feature>
<dbReference type="EMBL" id="JAVDRL010000005">
    <property type="protein sequence ID" value="MDR6531273.1"/>
    <property type="molecule type" value="Genomic_DNA"/>
</dbReference>
<dbReference type="RefSeq" id="WP_028037645.1">
    <property type="nucleotide sequence ID" value="NZ_BMLD01000006.1"/>
</dbReference>
<dbReference type="PROSITE" id="PS50271">
    <property type="entry name" value="ZF_UBP"/>
    <property type="match status" value="1"/>
</dbReference>
<comment type="caution">
    <text evidence="2">The sequence shown here is derived from an EMBL/GenBank/DDBJ whole genome shotgun (WGS) entry which is preliminary data.</text>
</comment>
<dbReference type="InterPro" id="IPR013083">
    <property type="entry name" value="Znf_RING/FYVE/PHD"/>
</dbReference>
<dbReference type="SUPFAM" id="SSF57850">
    <property type="entry name" value="RING/U-box"/>
    <property type="match status" value="1"/>
</dbReference>
<evidence type="ECO:0000259" key="1">
    <source>
        <dbReference type="PROSITE" id="PS50271"/>
    </source>
</evidence>
<keyword evidence="3" id="KW-1185">Reference proteome</keyword>
<dbReference type="Pfam" id="PF02148">
    <property type="entry name" value="zf-UBP"/>
    <property type="match status" value="1"/>
</dbReference>